<dbReference type="Proteomes" id="UP000606900">
    <property type="component" value="Unassembled WGS sequence"/>
</dbReference>
<reference evidence="2" key="1">
    <citation type="submission" date="2020-10" db="EMBL/GenBank/DDBJ databases">
        <title>Dehalococcoides mccartyi of a TCE/Cr reducing biochatode.</title>
        <authorList>
            <person name="Matturro B."/>
        </authorList>
    </citation>
    <scope>NUCLEOTIDE SEQUENCE</scope>
    <source>
        <strain evidence="2">Bin2</strain>
    </source>
</reference>
<name>A0A843ATZ6_METFO</name>
<dbReference type="PANTHER" id="PTHR39162:SF1">
    <property type="entry name" value="SPORULATION PROTEIN YTFJ"/>
    <property type="match status" value="1"/>
</dbReference>
<proteinExistence type="predicted"/>
<dbReference type="EMBL" id="JADIIL010000016">
    <property type="protein sequence ID" value="MBF4474704.1"/>
    <property type="molecule type" value="Genomic_DNA"/>
</dbReference>
<organism evidence="2 3">
    <name type="scientific">Methanobacterium formicicum</name>
    <dbReference type="NCBI Taxonomy" id="2162"/>
    <lineage>
        <taxon>Archaea</taxon>
        <taxon>Methanobacteriati</taxon>
        <taxon>Methanobacteriota</taxon>
        <taxon>Methanomada group</taxon>
        <taxon>Methanobacteria</taxon>
        <taxon>Methanobacteriales</taxon>
        <taxon>Methanobacteriaceae</taxon>
        <taxon>Methanobacterium</taxon>
    </lineage>
</organism>
<dbReference type="PANTHER" id="PTHR39162">
    <property type="entry name" value="GLL3345 PROTEIN"/>
    <property type="match status" value="1"/>
</dbReference>
<dbReference type="Pfam" id="PF09579">
    <property type="entry name" value="Spore_YtfJ"/>
    <property type="match status" value="1"/>
</dbReference>
<feature type="region of interest" description="Disordered" evidence="1">
    <location>
        <begin position="122"/>
        <end position="146"/>
    </location>
</feature>
<sequence length="146" mass="15179">MMDIQDPIKTTVEEIRKVLNIENVIGEVIESEDKVMIPVTRMGMAFGAGIGDQKGTSNEGGSLGAAAGGAGIEPVAMVVVFKGQSGPEGVKMLPLKNPDPLSRAIGEVSSAIVDVMAEGKKMGLGKGKKGEKKTESAPTKTEEKKP</sequence>
<evidence type="ECO:0000256" key="1">
    <source>
        <dbReference type="SAM" id="MobiDB-lite"/>
    </source>
</evidence>
<evidence type="ECO:0000313" key="3">
    <source>
        <dbReference type="Proteomes" id="UP000606900"/>
    </source>
</evidence>
<accession>A0A843ATZ6</accession>
<dbReference type="AlphaFoldDB" id="A0A843ATZ6"/>
<evidence type="ECO:0000313" key="2">
    <source>
        <dbReference type="EMBL" id="MBF4474704.1"/>
    </source>
</evidence>
<gene>
    <name evidence="2" type="ORF">ISP06_04415</name>
</gene>
<dbReference type="InterPro" id="IPR014229">
    <property type="entry name" value="Spore_YtfJ"/>
</dbReference>
<protein>
    <submittedName>
        <fullName evidence="2">Sporulation protein</fullName>
    </submittedName>
</protein>
<comment type="caution">
    <text evidence="2">The sequence shown here is derived from an EMBL/GenBank/DDBJ whole genome shotgun (WGS) entry which is preliminary data.</text>
</comment>
<feature type="compositionally biased region" description="Basic and acidic residues" evidence="1">
    <location>
        <begin position="132"/>
        <end position="146"/>
    </location>
</feature>